<dbReference type="AlphaFoldDB" id="A0A5J4Q8H0"/>
<accession>A0A5J4Q8H0</accession>
<feature type="domain" description="Tc1-like transposase DDE" evidence="1">
    <location>
        <begin position="4"/>
        <end position="76"/>
    </location>
</feature>
<name>A0A5J4Q8H0_9ZZZZ</name>
<dbReference type="Pfam" id="PF13358">
    <property type="entry name" value="DDE_3"/>
    <property type="match status" value="1"/>
</dbReference>
<dbReference type="Gene3D" id="3.30.420.10">
    <property type="entry name" value="Ribonuclease H-like superfamily/Ribonuclease H"/>
    <property type="match status" value="1"/>
</dbReference>
<dbReference type="InterPro" id="IPR038717">
    <property type="entry name" value="Tc1-like_DDE_dom"/>
</dbReference>
<protein>
    <recommendedName>
        <fullName evidence="1">Tc1-like transposase DDE domain-containing protein</fullName>
    </recommendedName>
</protein>
<dbReference type="InterPro" id="IPR036397">
    <property type="entry name" value="RNaseH_sf"/>
</dbReference>
<dbReference type="GO" id="GO:0003676">
    <property type="term" value="F:nucleic acid binding"/>
    <property type="evidence" value="ECO:0007669"/>
    <property type="project" value="InterPro"/>
</dbReference>
<feature type="non-terminal residue" evidence="2">
    <location>
        <position position="82"/>
    </location>
</feature>
<proteinExistence type="predicted"/>
<dbReference type="EMBL" id="SNRY01004547">
    <property type="protein sequence ID" value="KAA6317358.1"/>
    <property type="molecule type" value="Genomic_DNA"/>
</dbReference>
<sequence length="82" mass="10240">MLFKVAERYKRQKVYMVLDNVRFHHAKGLKPILERYSHRIELVFLPPYSPDLNPIERVWWLMRKKVTHNRWVKTMEERVDEF</sequence>
<comment type="caution">
    <text evidence="2">The sequence shown here is derived from an EMBL/GenBank/DDBJ whole genome shotgun (WGS) entry which is preliminary data.</text>
</comment>
<reference evidence="2" key="1">
    <citation type="submission" date="2019-03" db="EMBL/GenBank/DDBJ databases">
        <title>Single cell metagenomics reveals metabolic interactions within the superorganism composed of flagellate Streblomastix strix and complex community of Bacteroidetes bacteria on its surface.</title>
        <authorList>
            <person name="Treitli S.C."/>
            <person name="Kolisko M."/>
            <person name="Husnik F."/>
            <person name="Keeling P."/>
            <person name="Hampl V."/>
        </authorList>
    </citation>
    <scope>NUCLEOTIDE SEQUENCE</scope>
    <source>
        <strain evidence="2">STM</strain>
    </source>
</reference>
<evidence type="ECO:0000259" key="1">
    <source>
        <dbReference type="Pfam" id="PF13358"/>
    </source>
</evidence>
<organism evidence="2">
    <name type="scientific">termite gut metagenome</name>
    <dbReference type="NCBI Taxonomy" id="433724"/>
    <lineage>
        <taxon>unclassified sequences</taxon>
        <taxon>metagenomes</taxon>
        <taxon>organismal metagenomes</taxon>
    </lineage>
</organism>
<evidence type="ECO:0000313" key="2">
    <source>
        <dbReference type="EMBL" id="KAA6317358.1"/>
    </source>
</evidence>
<gene>
    <name evidence="2" type="ORF">EZS27_032468</name>
</gene>